<keyword evidence="3" id="KW-1185">Reference proteome</keyword>
<name>A0AAV2SGM5_MEGNR</name>
<evidence type="ECO:0000256" key="1">
    <source>
        <dbReference type="SAM" id="Phobius"/>
    </source>
</evidence>
<keyword evidence="1" id="KW-0472">Membrane</keyword>
<comment type="caution">
    <text evidence="2">The sequence shown here is derived from an EMBL/GenBank/DDBJ whole genome shotgun (WGS) entry which is preliminary data.</text>
</comment>
<proteinExistence type="predicted"/>
<dbReference type="AlphaFoldDB" id="A0AAV2SGM5"/>
<evidence type="ECO:0000313" key="2">
    <source>
        <dbReference type="EMBL" id="CAL4181341.1"/>
    </source>
</evidence>
<evidence type="ECO:0000313" key="3">
    <source>
        <dbReference type="Proteomes" id="UP001497623"/>
    </source>
</evidence>
<feature type="transmembrane region" description="Helical" evidence="1">
    <location>
        <begin position="105"/>
        <end position="125"/>
    </location>
</feature>
<dbReference type="EMBL" id="CAXKWB010058954">
    <property type="protein sequence ID" value="CAL4181341.1"/>
    <property type="molecule type" value="Genomic_DNA"/>
</dbReference>
<feature type="non-terminal residue" evidence="2">
    <location>
        <position position="153"/>
    </location>
</feature>
<keyword evidence="1" id="KW-1133">Transmembrane helix</keyword>
<sequence length="153" mass="17613">MWCYSQTSFDDSRRSLTILSLSSPLYLHSSGENAVYLIIVLVWLGTVLYLPYILLIWISPNQKCSDFVSDYNSLEMCHALELYTTTHYQIIPISGINVSSPGAKVSYLFIVLVCFISTLLFLHVVKSQYFLCPLCDFKSKPRCYYRTSYVDSR</sequence>
<protein>
    <submittedName>
        <fullName evidence="2">Uncharacterized protein</fullName>
    </submittedName>
</protein>
<dbReference type="Proteomes" id="UP001497623">
    <property type="component" value="Unassembled WGS sequence"/>
</dbReference>
<accession>A0AAV2SGM5</accession>
<gene>
    <name evidence="2" type="ORF">MNOR_LOCUS35410</name>
</gene>
<organism evidence="2 3">
    <name type="scientific">Meganyctiphanes norvegica</name>
    <name type="common">Northern krill</name>
    <name type="synonym">Thysanopoda norvegica</name>
    <dbReference type="NCBI Taxonomy" id="48144"/>
    <lineage>
        <taxon>Eukaryota</taxon>
        <taxon>Metazoa</taxon>
        <taxon>Ecdysozoa</taxon>
        <taxon>Arthropoda</taxon>
        <taxon>Crustacea</taxon>
        <taxon>Multicrustacea</taxon>
        <taxon>Malacostraca</taxon>
        <taxon>Eumalacostraca</taxon>
        <taxon>Eucarida</taxon>
        <taxon>Euphausiacea</taxon>
        <taxon>Euphausiidae</taxon>
        <taxon>Meganyctiphanes</taxon>
    </lineage>
</organism>
<reference evidence="2 3" key="1">
    <citation type="submission" date="2024-05" db="EMBL/GenBank/DDBJ databases">
        <authorList>
            <person name="Wallberg A."/>
        </authorList>
    </citation>
    <scope>NUCLEOTIDE SEQUENCE [LARGE SCALE GENOMIC DNA]</scope>
</reference>
<keyword evidence="1" id="KW-0812">Transmembrane</keyword>
<feature type="transmembrane region" description="Helical" evidence="1">
    <location>
        <begin position="34"/>
        <end position="58"/>
    </location>
</feature>